<evidence type="ECO:0000313" key="5">
    <source>
        <dbReference type="EMBL" id="SKC33049.1"/>
    </source>
</evidence>
<keyword evidence="2" id="KW-0328">Glycosyltransferase</keyword>
<gene>
    <name evidence="5" type="ORF">CZ809_02578</name>
</gene>
<evidence type="ECO:0000256" key="2">
    <source>
        <dbReference type="ARBA" id="ARBA00022676"/>
    </source>
</evidence>
<dbReference type="SUPFAM" id="SSF53448">
    <property type="entry name" value="Nucleotide-diphospho-sugar transferases"/>
    <property type="match status" value="1"/>
</dbReference>
<keyword evidence="3 5" id="KW-0808">Transferase</keyword>
<comment type="similarity">
    <text evidence="1">Belongs to the glycosyltransferase 2 family.</text>
</comment>
<reference evidence="5 6" key="1">
    <citation type="submission" date="2017-02" db="EMBL/GenBank/DDBJ databases">
        <authorList>
            <person name="Peterson S.W."/>
        </authorList>
    </citation>
    <scope>NUCLEOTIDE SEQUENCE [LARGE SCALE GENOMIC DNA]</scope>
    <source>
        <strain evidence="6">type strain: NCCB 100098</strain>
    </source>
</reference>
<dbReference type="Proteomes" id="UP000189966">
    <property type="component" value="Unassembled WGS sequence"/>
</dbReference>
<dbReference type="EMBL" id="FUZI01000004">
    <property type="protein sequence ID" value="SKC33049.1"/>
    <property type="molecule type" value="Genomic_DNA"/>
</dbReference>
<dbReference type="CDD" id="cd02526">
    <property type="entry name" value="GT2_RfbF_like"/>
    <property type="match status" value="1"/>
</dbReference>
<proteinExistence type="inferred from homology"/>
<evidence type="ECO:0000313" key="6">
    <source>
        <dbReference type="Proteomes" id="UP000189966"/>
    </source>
</evidence>
<dbReference type="InterPro" id="IPR001173">
    <property type="entry name" value="Glyco_trans_2-like"/>
</dbReference>
<dbReference type="Gene3D" id="3.90.550.10">
    <property type="entry name" value="Spore Coat Polysaccharide Biosynthesis Protein SpsA, Chain A"/>
    <property type="match status" value="1"/>
</dbReference>
<organism evidence="5 6">
    <name type="scientific">Photobacterium piscicola</name>
    <dbReference type="NCBI Taxonomy" id="1378299"/>
    <lineage>
        <taxon>Bacteria</taxon>
        <taxon>Pseudomonadati</taxon>
        <taxon>Pseudomonadota</taxon>
        <taxon>Gammaproteobacteria</taxon>
        <taxon>Vibrionales</taxon>
        <taxon>Vibrionaceae</taxon>
        <taxon>Photobacterium</taxon>
    </lineage>
</organism>
<accession>A0A1T5I1Q9</accession>
<dbReference type="PANTHER" id="PTHR43179:SF12">
    <property type="entry name" value="GALACTOFURANOSYLTRANSFERASE GLFT2"/>
    <property type="match status" value="1"/>
</dbReference>
<dbReference type="GO" id="GO:0016757">
    <property type="term" value="F:glycosyltransferase activity"/>
    <property type="evidence" value="ECO:0007669"/>
    <property type="project" value="UniProtKB-KW"/>
</dbReference>
<evidence type="ECO:0000259" key="4">
    <source>
        <dbReference type="Pfam" id="PF00535"/>
    </source>
</evidence>
<dbReference type="PANTHER" id="PTHR43179">
    <property type="entry name" value="RHAMNOSYLTRANSFERASE WBBL"/>
    <property type="match status" value="1"/>
</dbReference>
<feature type="domain" description="Glycosyltransferase 2-like" evidence="4">
    <location>
        <begin position="42"/>
        <end position="161"/>
    </location>
</feature>
<name>A0A1T5I1Q9_9GAMM</name>
<dbReference type="InterPro" id="IPR029044">
    <property type="entry name" value="Nucleotide-diphossugar_trans"/>
</dbReference>
<evidence type="ECO:0000256" key="1">
    <source>
        <dbReference type="ARBA" id="ARBA00006739"/>
    </source>
</evidence>
<dbReference type="OrthoDB" id="9771846at2"/>
<dbReference type="AlphaFoldDB" id="A0A1T5I1Q9"/>
<sequence>MIFSIIITFNPVIEDVEKLIVELKKASVIPVVVDNSSDVEHFYDCENIRLSNNKGIAKAQNIGIERAIDMGAKYVVFFDQDSLIPDAEFIKKLHSPLLKNEAKITAPIFKDRARGYTYPIVNINKNGSRTKHYPTNNHDNFFVNNVISSGCMVSVDIFKHVGVMIDDLFIDYVDTEWCLRASKFGFNVLVVPSAQMIHSIGDESFSFFGLNVTKHSPFRRYFRIRNSFYLLRCDYIPKVMAIREIIFSIGHQIILIFFSKGLRYQYVKSLFRGLFDGVFSRFN</sequence>
<dbReference type="NCBIfam" id="TIGR01556">
    <property type="entry name" value="rhamnosyltran"/>
    <property type="match status" value="1"/>
</dbReference>
<dbReference type="RefSeq" id="WP_080158021.1">
    <property type="nucleotide sequence ID" value="NZ_FUZI01000004.1"/>
</dbReference>
<evidence type="ECO:0000256" key="3">
    <source>
        <dbReference type="ARBA" id="ARBA00022679"/>
    </source>
</evidence>
<protein>
    <submittedName>
        <fullName evidence="5">Glycosyl transferase family 2</fullName>
    </submittedName>
</protein>
<dbReference type="Pfam" id="PF00535">
    <property type="entry name" value="Glycos_transf_2"/>
    <property type="match status" value="1"/>
</dbReference>
<dbReference type="InterPro" id="IPR006446">
    <property type="entry name" value="RhaTrfase"/>
</dbReference>